<dbReference type="OrthoDB" id="165498at2759"/>
<dbReference type="PANTHER" id="PTHR14063">
    <property type="entry name" value="PROTEIN LIN-7 HOMOLOG"/>
    <property type="match status" value="1"/>
</dbReference>
<gene>
    <name evidence="3" type="primary">LOC116290483</name>
</gene>
<reference evidence="3" key="1">
    <citation type="submission" date="2025-08" db="UniProtKB">
        <authorList>
            <consortium name="RefSeq"/>
        </authorList>
    </citation>
    <scope>IDENTIFICATION</scope>
    <source>
        <tissue evidence="3">Tentacle</tissue>
    </source>
</reference>
<dbReference type="KEGG" id="aten:116290483"/>
<evidence type="ECO:0000259" key="1">
    <source>
        <dbReference type="PROSITE" id="PS50106"/>
    </source>
</evidence>
<dbReference type="SUPFAM" id="SSF69065">
    <property type="entry name" value="RNase III domain-like"/>
    <property type="match status" value="1"/>
</dbReference>
<dbReference type="InterPro" id="IPR051109">
    <property type="entry name" value="MAM_complex_regulator"/>
</dbReference>
<dbReference type="Gene3D" id="3.30.160.20">
    <property type="match status" value="1"/>
</dbReference>
<name>A0A6P8HAC2_ACTTE</name>
<dbReference type="InterPro" id="IPR000999">
    <property type="entry name" value="RNase_III_dom"/>
</dbReference>
<dbReference type="InterPro" id="IPR036034">
    <property type="entry name" value="PDZ_sf"/>
</dbReference>
<dbReference type="SUPFAM" id="SSF50156">
    <property type="entry name" value="PDZ domain-like"/>
    <property type="match status" value="1"/>
</dbReference>
<dbReference type="SMART" id="SM00228">
    <property type="entry name" value="PDZ"/>
    <property type="match status" value="1"/>
</dbReference>
<dbReference type="GeneID" id="116290483"/>
<proteinExistence type="predicted"/>
<dbReference type="Gene3D" id="2.30.42.10">
    <property type="match status" value="1"/>
</dbReference>
<evidence type="ECO:0000313" key="2">
    <source>
        <dbReference type="Proteomes" id="UP000515163"/>
    </source>
</evidence>
<organism evidence="2 3">
    <name type="scientific">Actinia tenebrosa</name>
    <name type="common">Australian red waratah sea anemone</name>
    <dbReference type="NCBI Taxonomy" id="6105"/>
    <lineage>
        <taxon>Eukaryota</taxon>
        <taxon>Metazoa</taxon>
        <taxon>Cnidaria</taxon>
        <taxon>Anthozoa</taxon>
        <taxon>Hexacorallia</taxon>
        <taxon>Actiniaria</taxon>
        <taxon>Actiniidae</taxon>
        <taxon>Actinia</taxon>
    </lineage>
</organism>
<sequence length="500" mass="56401">MGSRAMQSLRVGRVLGILIKGTSSCNLSFVAPRCPRNRLITTAFICSNRRHLCNSQSENVGQNNSGNDEKLVSSRTSVESTEFKENISNFVKSFGISQNIDTVIPAFIHKSYLITHASGLKKQHHDNEWLALLGVQTSKRFLTELLTLNFPHFSAHQLWDIQNGLLERQFQLIAKDFEMESLIASEISINKNVLAQTVMALVGVVYMHEGPAKARQLVQEKIISNLNEEQIKEIIKLQHPKYILRSLMKESKDEPLRTRFLKRNTPKSGASQSKAKLYKVGVFRGDKCLAIGISDSAEHAEKKACQTTLLNHFPEELRGFELLYEAEDIDTEEKIDFGLMTSRQRIVTIEKEIEDFGFSIKGGEKKKLKNEQWLVFNYYSPIFISSIVPGGLADRLGGLRIGDVILAVNDRSLVGIDHAGAVKILKLVSGTVDLTVKYSKQVLVTDGVETEFRKMKRQKRMAELTSEVWAEWHQAQANQHPEKYADVLRLEKDIAADQSS</sequence>
<dbReference type="GO" id="GO:0006396">
    <property type="term" value="P:RNA processing"/>
    <property type="evidence" value="ECO:0007669"/>
    <property type="project" value="InterPro"/>
</dbReference>
<dbReference type="InParanoid" id="A0A6P8HAC2"/>
<dbReference type="PROSITE" id="PS50106">
    <property type="entry name" value="PDZ"/>
    <property type="match status" value="1"/>
</dbReference>
<dbReference type="InterPro" id="IPR001478">
    <property type="entry name" value="PDZ"/>
</dbReference>
<dbReference type="CDD" id="cd00136">
    <property type="entry name" value="PDZ_canonical"/>
    <property type="match status" value="1"/>
</dbReference>
<dbReference type="Gene3D" id="1.10.1520.10">
    <property type="entry name" value="Ribonuclease III domain"/>
    <property type="match status" value="1"/>
</dbReference>
<dbReference type="RefSeq" id="XP_031553384.1">
    <property type="nucleotide sequence ID" value="XM_031697524.1"/>
</dbReference>
<dbReference type="Proteomes" id="UP000515163">
    <property type="component" value="Unplaced"/>
</dbReference>
<protein>
    <submittedName>
        <fullName evidence="3">Uncharacterized protein LOC116290483</fullName>
    </submittedName>
</protein>
<keyword evidence="2" id="KW-1185">Reference proteome</keyword>
<dbReference type="Pfam" id="PF14622">
    <property type="entry name" value="Ribonucleas_3_3"/>
    <property type="match status" value="1"/>
</dbReference>
<dbReference type="AlphaFoldDB" id="A0A6P8HAC2"/>
<dbReference type="Pfam" id="PF00595">
    <property type="entry name" value="PDZ"/>
    <property type="match status" value="1"/>
</dbReference>
<dbReference type="InterPro" id="IPR036389">
    <property type="entry name" value="RNase_III_sf"/>
</dbReference>
<accession>A0A6P8HAC2</accession>
<dbReference type="GO" id="GO:0004525">
    <property type="term" value="F:ribonuclease III activity"/>
    <property type="evidence" value="ECO:0007669"/>
    <property type="project" value="InterPro"/>
</dbReference>
<feature type="domain" description="PDZ" evidence="1">
    <location>
        <begin position="346"/>
        <end position="440"/>
    </location>
</feature>
<evidence type="ECO:0000313" key="3">
    <source>
        <dbReference type="RefSeq" id="XP_031553384.1"/>
    </source>
</evidence>